<feature type="region of interest" description="Disordered" evidence="1">
    <location>
        <begin position="1"/>
        <end position="26"/>
    </location>
</feature>
<dbReference type="RefSeq" id="WP_268214070.1">
    <property type="nucleotide sequence ID" value="NZ_CP107241.1"/>
</dbReference>
<evidence type="ECO:0000313" key="2">
    <source>
        <dbReference type="EMBL" id="WAH65082.1"/>
    </source>
</evidence>
<organism evidence="2 3">
    <name type="scientific">Xanthomonas hortorum</name>
    <dbReference type="NCBI Taxonomy" id="56454"/>
    <lineage>
        <taxon>Bacteria</taxon>
        <taxon>Pseudomonadati</taxon>
        <taxon>Pseudomonadota</taxon>
        <taxon>Gammaproteobacteria</taxon>
        <taxon>Lysobacterales</taxon>
        <taxon>Lysobacteraceae</taxon>
        <taxon>Xanthomonas</taxon>
    </lineage>
</organism>
<evidence type="ECO:0008006" key="4">
    <source>
        <dbReference type="Google" id="ProtNLM"/>
    </source>
</evidence>
<dbReference type="EMBL" id="CP107241">
    <property type="protein sequence ID" value="WAH65082.1"/>
    <property type="molecule type" value="Genomic_DNA"/>
</dbReference>
<dbReference type="Proteomes" id="UP001164737">
    <property type="component" value="Chromosome"/>
</dbReference>
<dbReference type="AlphaFoldDB" id="A0AA47EWR2"/>
<reference evidence="2" key="1">
    <citation type="submission" date="2022-10" db="EMBL/GenBank/DDBJ databases">
        <title>Complete genome sequence resource for Xanthomonas hortorum isolated from Greek Oregano.</title>
        <authorList>
            <person name="Gonzalez-Tobon J."/>
            <person name="Helmann T.C."/>
            <person name="Daughtrey M."/>
            <person name="Stodghill P.V."/>
            <person name="Filiatrault M.J."/>
        </authorList>
    </citation>
    <scope>NUCLEOTIDE SEQUENCE</scope>
    <source>
        <strain evidence="2">Oregano 108</strain>
    </source>
</reference>
<name>A0AA47EWR2_9XANT</name>
<accession>A0AA47EWR2</accession>
<dbReference type="REBASE" id="680905">
    <property type="entry name" value="Xho108ORF3605P"/>
</dbReference>
<evidence type="ECO:0000313" key="3">
    <source>
        <dbReference type="Proteomes" id="UP001164737"/>
    </source>
</evidence>
<gene>
    <name evidence="2" type="ORF">OEG85_03600</name>
</gene>
<evidence type="ECO:0000256" key="1">
    <source>
        <dbReference type="SAM" id="MobiDB-lite"/>
    </source>
</evidence>
<proteinExistence type="predicted"/>
<sequence>MTTSQTEPSPLIEPTGEARSADSAKPDVVEAGISETVQNAEPVEKSRLKRFTEALQDAYDIAEKHLTAEDWTEQKNVLGDSYADVLALSKIKHAARGIALTLAAYKVTESSQDIRLHKSEFPGGFSARSIDNAGTIPFLQENSLYYNVETHWLSQTFSFAGPYMPNLLLKTQPKSTGPLMIRVVNGIEKALNSVEFAKTVLQVIMGSLIADRNKGKVQLEKPQNLSIDQTIALLKQHFMHSYEKNSPRLPQVAIFAIYQAILPTMDRYRGLELGILERMKAANRKSGSVGDIDVNKGGQPFEAVEIKFQVGINRNHVAEAIQKIKTASVQRYLILSTVGIADGETDEIAKLTHNFRRSNGCEIIVNGVLDTIKYYLRLIDSPATFINLYTALVEVDPDLGYEHRLAWNEVCAKRSQ</sequence>
<protein>
    <recommendedName>
        <fullName evidence="4">Restriction endonuclease</fullName>
    </recommendedName>
</protein>